<reference evidence="1 2" key="1">
    <citation type="submission" date="2018-01" db="EMBL/GenBank/DDBJ databases">
        <authorList>
            <person name="Clerissi C."/>
        </authorList>
    </citation>
    <scope>NUCLEOTIDE SEQUENCE [LARGE SCALE GENOMIC DNA]</scope>
    <source>
        <strain evidence="1">Cupriavidus sp. LMG 19464</strain>
    </source>
</reference>
<protein>
    <recommendedName>
        <fullName evidence="3">DUF2917 domain-containing protein</fullName>
    </recommendedName>
</protein>
<dbReference type="OrthoDB" id="8966373at2"/>
<evidence type="ECO:0008006" key="3">
    <source>
        <dbReference type="Google" id="ProtNLM"/>
    </source>
</evidence>
<organism evidence="1 2">
    <name type="scientific">Cupriavidus taiwanensis</name>
    <dbReference type="NCBI Taxonomy" id="164546"/>
    <lineage>
        <taxon>Bacteria</taxon>
        <taxon>Pseudomonadati</taxon>
        <taxon>Pseudomonadota</taxon>
        <taxon>Betaproteobacteria</taxon>
        <taxon>Burkholderiales</taxon>
        <taxon>Burkholderiaceae</taxon>
        <taxon>Cupriavidus</taxon>
    </lineage>
</organism>
<dbReference type="RefSeq" id="WP_116358811.1">
    <property type="nucleotide sequence ID" value="NZ_LT976854.1"/>
</dbReference>
<evidence type="ECO:0000313" key="1">
    <source>
        <dbReference type="EMBL" id="SOY66917.1"/>
    </source>
</evidence>
<dbReference type="Pfam" id="PF11142">
    <property type="entry name" value="DUF2917"/>
    <property type="match status" value="1"/>
</dbReference>
<accession>A0A975XDX7</accession>
<gene>
    <name evidence="1" type="ORF">CBM2587_B80194</name>
</gene>
<dbReference type="Proteomes" id="UP000256780">
    <property type="component" value="Chromosome CBM2587_b"/>
</dbReference>
<comment type="caution">
    <text evidence="1">The sequence shown here is derived from an EMBL/GenBank/DDBJ whole genome shotgun (WGS) entry which is preliminary data.</text>
</comment>
<dbReference type="AlphaFoldDB" id="A0A975XDX7"/>
<evidence type="ECO:0000313" key="2">
    <source>
        <dbReference type="Proteomes" id="UP000256780"/>
    </source>
</evidence>
<dbReference type="EMBL" id="OFSQ01000037">
    <property type="protein sequence ID" value="SOY66917.1"/>
    <property type="molecule type" value="Genomic_DNA"/>
</dbReference>
<proteinExistence type="predicted"/>
<name>A0A975XDX7_9BURK</name>
<sequence>MSCTLSLEAECLGLRLRAGTELICRGGKLWLTFEVPGRPSPDVLLAPGERHRLHADAEVFVAALYGAGPALCRIEAPSGRAGPLCFSWLRGVRGAGAS</sequence>
<dbReference type="InterPro" id="IPR021317">
    <property type="entry name" value="DUF2917"/>
</dbReference>